<sequence>MRRPAARYASTGRTVCADRPHGMRRPAARYAPTGRTVCVDRPHGMQGPDPCEAVPVTHTLRTDRTWLVALAASLWGLSALWRGPLARELPSLAIVFWEHALLTLLLLPWLVPAVRRWRAATLRTQISVLVIGAGSSALATTLFTAAFRLGDPITPQVLQKLQPFLALALAAVLLGERLRRSYLLFLAPAVLGAWLMTFADPLAVSVSSAQAALLALGAAALWACGTVLGRAASAELRFADLTALRFAVGLVTLAVIAGFTSTPLAVPLSAAPSIVALALLPGLAAMTLYYRALRHTPASRATLAELAFPLTAAAVGVIAFASRPEPSQWIGMALVVASVVALSVHERRATQPSVRVPERAESLQR</sequence>
<feature type="transmembrane region" description="Helical" evidence="6">
    <location>
        <begin position="182"/>
        <end position="199"/>
    </location>
</feature>
<evidence type="ECO:0000313" key="9">
    <source>
        <dbReference type="Proteomes" id="UP000092482"/>
    </source>
</evidence>
<reference evidence="8 9" key="1">
    <citation type="submission" date="2016-03" db="EMBL/GenBank/DDBJ databases">
        <title>Shallow-sea hydrothermal system.</title>
        <authorList>
            <person name="Tang K."/>
        </authorList>
    </citation>
    <scope>NUCLEOTIDE SEQUENCE [LARGE SCALE GENOMIC DNA]</scope>
    <source>
        <strain evidence="8 9">JLT9</strain>
    </source>
</reference>
<feature type="domain" description="EamA" evidence="7">
    <location>
        <begin position="211"/>
        <end position="343"/>
    </location>
</feature>
<feature type="transmembrane region" description="Helical" evidence="6">
    <location>
        <begin position="157"/>
        <end position="175"/>
    </location>
</feature>
<dbReference type="InterPro" id="IPR037185">
    <property type="entry name" value="EmrE-like"/>
</dbReference>
<evidence type="ECO:0000259" key="7">
    <source>
        <dbReference type="Pfam" id="PF00892"/>
    </source>
</evidence>
<dbReference type="KEGG" id="serj:SGUI_1113"/>
<keyword evidence="9" id="KW-1185">Reference proteome</keyword>
<feature type="transmembrane region" description="Helical" evidence="6">
    <location>
        <begin position="302"/>
        <end position="321"/>
    </location>
</feature>
<gene>
    <name evidence="8" type="ORF">SGUI_1113</name>
</gene>
<evidence type="ECO:0000313" key="8">
    <source>
        <dbReference type="EMBL" id="ANS78509.1"/>
    </source>
</evidence>
<keyword evidence="4 6" id="KW-1133">Transmembrane helix</keyword>
<keyword evidence="3 6" id="KW-0812">Transmembrane</keyword>
<evidence type="ECO:0000256" key="3">
    <source>
        <dbReference type="ARBA" id="ARBA00022692"/>
    </source>
</evidence>
<organism evidence="8 9">
    <name type="scientific">Serinicoccus hydrothermalis</name>
    <dbReference type="NCBI Taxonomy" id="1758689"/>
    <lineage>
        <taxon>Bacteria</taxon>
        <taxon>Bacillati</taxon>
        <taxon>Actinomycetota</taxon>
        <taxon>Actinomycetes</taxon>
        <taxon>Micrococcales</taxon>
        <taxon>Ornithinimicrobiaceae</taxon>
        <taxon>Serinicoccus</taxon>
    </lineage>
</organism>
<feature type="transmembrane region" description="Helical" evidence="6">
    <location>
        <begin position="65"/>
        <end position="82"/>
    </location>
</feature>
<accession>A0A1B1NAQ2</accession>
<dbReference type="SUPFAM" id="SSF103481">
    <property type="entry name" value="Multidrug resistance efflux transporter EmrE"/>
    <property type="match status" value="2"/>
</dbReference>
<dbReference type="GO" id="GO:0016020">
    <property type="term" value="C:membrane"/>
    <property type="evidence" value="ECO:0007669"/>
    <property type="project" value="UniProtKB-SubCell"/>
</dbReference>
<feature type="domain" description="EamA" evidence="7">
    <location>
        <begin position="67"/>
        <end position="197"/>
    </location>
</feature>
<feature type="transmembrane region" description="Helical" evidence="6">
    <location>
        <begin position="211"/>
        <end position="231"/>
    </location>
</feature>
<comment type="subcellular location">
    <subcellularLocation>
        <location evidence="1">Membrane</location>
        <topology evidence="1">Multi-pass membrane protein</topology>
    </subcellularLocation>
</comment>
<dbReference type="InterPro" id="IPR000620">
    <property type="entry name" value="EamA_dom"/>
</dbReference>
<evidence type="ECO:0000256" key="5">
    <source>
        <dbReference type="ARBA" id="ARBA00023136"/>
    </source>
</evidence>
<dbReference type="PANTHER" id="PTHR32322:SF2">
    <property type="entry name" value="EAMA DOMAIN-CONTAINING PROTEIN"/>
    <property type="match status" value="1"/>
</dbReference>
<feature type="transmembrane region" description="Helical" evidence="6">
    <location>
        <begin position="327"/>
        <end position="345"/>
    </location>
</feature>
<evidence type="ECO:0000256" key="6">
    <source>
        <dbReference type="SAM" id="Phobius"/>
    </source>
</evidence>
<feature type="transmembrane region" description="Helical" evidence="6">
    <location>
        <begin position="126"/>
        <end position="145"/>
    </location>
</feature>
<dbReference type="STRING" id="1758689.SGUI_1113"/>
<dbReference type="Proteomes" id="UP000092482">
    <property type="component" value="Chromosome"/>
</dbReference>
<evidence type="ECO:0000256" key="4">
    <source>
        <dbReference type="ARBA" id="ARBA00022989"/>
    </source>
</evidence>
<dbReference type="EMBL" id="CP014989">
    <property type="protein sequence ID" value="ANS78509.1"/>
    <property type="molecule type" value="Genomic_DNA"/>
</dbReference>
<dbReference type="PATRIC" id="fig|1758689.4.peg.1151"/>
<dbReference type="InterPro" id="IPR050638">
    <property type="entry name" value="AA-Vitamin_Transporters"/>
</dbReference>
<feature type="transmembrane region" description="Helical" evidence="6">
    <location>
        <begin position="243"/>
        <end position="264"/>
    </location>
</feature>
<feature type="transmembrane region" description="Helical" evidence="6">
    <location>
        <begin position="94"/>
        <end position="114"/>
    </location>
</feature>
<proteinExistence type="inferred from homology"/>
<evidence type="ECO:0000256" key="2">
    <source>
        <dbReference type="ARBA" id="ARBA00007362"/>
    </source>
</evidence>
<dbReference type="Gene3D" id="1.10.3730.20">
    <property type="match status" value="1"/>
</dbReference>
<evidence type="ECO:0000256" key="1">
    <source>
        <dbReference type="ARBA" id="ARBA00004141"/>
    </source>
</evidence>
<keyword evidence="5 6" id="KW-0472">Membrane</keyword>
<name>A0A1B1NAQ2_9MICO</name>
<feature type="transmembrane region" description="Helical" evidence="6">
    <location>
        <begin position="270"/>
        <end position="290"/>
    </location>
</feature>
<dbReference type="AlphaFoldDB" id="A0A1B1NAQ2"/>
<protein>
    <submittedName>
        <fullName evidence="8">Permease of the drug/metabolite transporter (DMT) superfamily</fullName>
    </submittedName>
</protein>
<dbReference type="PANTHER" id="PTHR32322">
    <property type="entry name" value="INNER MEMBRANE TRANSPORTER"/>
    <property type="match status" value="1"/>
</dbReference>
<comment type="similarity">
    <text evidence="2">Belongs to the EamA transporter family.</text>
</comment>
<dbReference type="Pfam" id="PF00892">
    <property type="entry name" value="EamA"/>
    <property type="match status" value="2"/>
</dbReference>